<dbReference type="AlphaFoldDB" id="A0A369CHS9"/>
<evidence type="ECO:0000313" key="2">
    <source>
        <dbReference type="Proteomes" id="UP000252707"/>
    </source>
</evidence>
<comment type="caution">
    <text evidence="1">The sequence shown here is derived from an EMBL/GenBank/DDBJ whole genome shotgun (WGS) entry which is preliminary data.</text>
</comment>
<reference evidence="1 2" key="1">
    <citation type="submission" date="2018-07" db="EMBL/GenBank/DDBJ databases">
        <title>Genomic Encyclopedia of Type Strains, Phase IV (KMG-IV): sequencing the most valuable type-strain genomes for metagenomic binning, comparative biology and taxonomic classification.</title>
        <authorList>
            <person name="Goeker M."/>
        </authorList>
    </citation>
    <scope>NUCLEOTIDE SEQUENCE [LARGE SCALE GENOMIC DNA]</scope>
    <source>
        <strain evidence="1 2">DSM 26407</strain>
    </source>
</reference>
<gene>
    <name evidence="1" type="ORF">DFQ59_102367</name>
</gene>
<keyword evidence="2" id="KW-1185">Reference proteome</keyword>
<evidence type="ECO:0000313" key="1">
    <source>
        <dbReference type="EMBL" id="RCX32017.1"/>
    </source>
</evidence>
<dbReference type="OrthoDB" id="6088711at2"/>
<dbReference type="RefSeq" id="WP_114278842.1">
    <property type="nucleotide sequence ID" value="NZ_QPJY01000002.1"/>
</dbReference>
<name>A0A369CHS9_9GAMM</name>
<proteinExistence type="predicted"/>
<accession>A0A369CHS9</accession>
<dbReference type="Proteomes" id="UP000252707">
    <property type="component" value="Unassembled WGS sequence"/>
</dbReference>
<organism evidence="1 2">
    <name type="scientific">Thioalbus denitrificans</name>
    <dbReference type="NCBI Taxonomy" id="547122"/>
    <lineage>
        <taxon>Bacteria</taxon>
        <taxon>Pseudomonadati</taxon>
        <taxon>Pseudomonadota</taxon>
        <taxon>Gammaproteobacteria</taxon>
        <taxon>Chromatiales</taxon>
        <taxon>Ectothiorhodospiraceae</taxon>
        <taxon>Thioalbus</taxon>
    </lineage>
</organism>
<protein>
    <submittedName>
        <fullName evidence="1">Uncharacterized protein</fullName>
    </submittedName>
</protein>
<sequence>MSAITLEAVLTERARMLDAICAALLREAGKLAFPGGCPIRVAPGTASYRLQHDPASGTPSLMGEWRDRAGCRHGAVVIHADGSCFAEYDVVRPHPGDRRWFVEAVTVWGREGALKSEPRLLPALE</sequence>
<dbReference type="EMBL" id="QPJY01000002">
    <property type="protein sequence ID" value="RCX32017.1"/>
    <property type="molecule type" value="Genomic_DNA"/>
</dbReference>